<evidence type="ECO:0000256" key="1">
    <source>
        <dbReference type="SAM" id="MobiDB-lite"/>
    </source>
</evidence>
<feature type="region of interest" description="Disordered" evidence="1">
    <location>
        <begin position="1"/>
        <end position="21"/>
    </location>
</feature>
<dbReference type="EMBL" id="JBHLZP010000200">
    <property type="protein sequence ID" value="MFB9835408.1"/>
    <property type="molecule type" value="Genomic_DNA"/>
</dbReference>
<evidence type="ECO:0000313" key="3">
    <source>
        <dbReference type="Proteomes" id="UP001589627"/>
    </source>
</evidence>
<comment type="caution">
    <text evidence="2">The sequence shown here is derived from an EMBL/GenBank/DDBJ whole genome shotgun (WGS) entry which is preliminary data.</text>
</comment>
<reference evidence="2 3" key="1">
    <citation type="submission" date="2024-09" db="EMBL/GenBank/DDBJ databases">
        <authorList>
            <person name="Sun Q."/>
            <person name="Mori K."/>
        </authorList>
    </citation>
    <scope>NUCLEOTIDE SEQUENCE [LARGE SCALE GENOMIC DNA]</scope>
    <source>
        <strain evidence="2 3">TBRC 0563</strain>
    </source>
</reference>
<evidence type="ECO:0000313" key="2">
    <source>
        <dbReference type="EMBL" id="MFB9835408.1"/>
    </source>
</evidence>
<feature type="compositionally biased region" description="Basic and acidic residues" evidence="1">
    <location>
        <begin position="92"/>
        <end position="112"/>
    </location>
</feature>
<protein>
    <recommendedName>
        <fullName evidence="4">HTH araC/xylS-type domain-containing protein</fullName>
    </recommendedName>
</protein>
<feature type="region of interest" description="Disordered" evidence="1">
    <location>
        <begin position="89"/>
        <end position="112"/>
    </location>
</feature>
<sequence>MDPGDRRQYGSRRAPRRRAGCAWAAPKKITVSTGSADVGFAASMTASTQARAEQFDGTLAPLLEWVTARLGEPVTTDLAAHAGVSVRTLSRRFADQPRRGRPRSPDRRRASG</sequence>
<feature type="compositionally biased region" description="Basic residues" evidence="1">
    <location>
        <begin position="9"/>
        <end position="19"/>
    </location>
</feature>
<evidence type="ECO:0008006" key="4">
    <source>
        <dbReference type="Google" id="ProtNLM"/>
    </source>
</evidence>
<gene>
    <name evidence="2" type="ORF">ACFFNX_24815</name>
</gene>
<proteinExistence type="predicted"/>
<name>A0ABV5YK62_9ACTN</name>
<dbReference type="RefSeq" id="WP_378206845.1">
    <property type="nucleotide sequence ID" value="NZ_JBHLZP010000200.1"/>
</dbReference>
<dbReference type="Proteomes" id="UP001589627">
    <property type="component" value="Unassembled WGS sequence"/>
</dbReference>
<accession>A0ABV5YK62</accession>
<organism evidence="2 3">
    <name type="scientific">Actinoallomurus acaciae</name>
    <dbReference type="NCBI Taxonomy" id="502577"/>
    <lineage>
        <taxon>Bacteria</taxon>
        <taxon>Bacillati</taxon>
        <taxon>Actinomycetota</taxon>
        <taxon>Actinomycetes</taxon>
        <taxon>Streptosporangiales</taxon>
        <taxon>Thermomonosporaceae</taxon>
        <taxon>Actinoallomurus</taxon>
    </lineage>
</organism>
<keyword evidence="3" id="KW-1185">Reference proteome</keyword>